<comment type="caution">
    <text evidence="2">The sequence shown here is derived from an EMBL/GenBank/DDBJ whole genome shotgun (WGS) entry which is preliminary data.</text>
</comment>
<organism evidence="2 3">
    <name type="scientific">Glaciecola petra</name>
    <dbReference type="NCBI Taxonomy" id="3075602"/>
    <lineage>
        <taxon>Bacteria</taxon>
        <taxon>Pseudomonadati</taxon>
        <taxon>Pseudomonadota</taxon>
        <taxon>Gammaproteobacteria</taxon>
        <taxon>Alteromonadales</taxon>
        <taxon>Alteromonadaceae</taxon>
        <taxon>Glaciecola</taxon>
    </lineage>
</organism>
<feature type="domain" description="BLUF" evidence="1">
    <location>
        <begin position="98"/>
        <end position="189"/>
    </location>
</feature>
<dbReference type="RefSeq" id="WP_311369574.1">
    <property type="nucleotide sequence ID" value="NZ_JAVRHX010000005.1"/>
</dbReference>
<name>A0ABU2ZUG7_9ALTE</name>
<evidence type="ECO:0000313" key="3">
    <source>
        <dbReference type="Proteomes" id="UP001253545"/>
    </source>
</evidence>
<dbReference type="InterPro" id="IPR007024">
    <property type="entry name" value="BLUF_domain"/>
</dbReference>
<gene>
    <name evidence="2" type="ORF">RM552_14420</name>
</gene>
<dbReference type="Proteomes" id="UP001253545">
    <property type="component" value="Unassembled WGS sequence"/>
</dbReference>
<sequence>MQVLAIARFTDEAKPNEYEKYLSLNHSSIVKLHNKGIIRAFWSRGDQPGTVLMLEVASVKVAYAALEALPLVEKNILQFKAFPLEPYQVSDLLPENDNILLVYVSAATDEMTDTSLDEILTISRRNNQKLGVSGMLLYVGGSFMQILEGPLNKVNVLYKKISKDTRHTKVAKVLAVRSPNKIFEDWTMGKLDAEPEEIQKIDGMNDFFQNDKCLENISEEQVKKILDAFKDGKWRQKLS</sequence>
<dbReference type="SMART" id="SM01034">
    <property type="entry name" value="BLUF"/>
    <property type="match status" value="1"/>
</dbReference>
<keyword evidence="3" id="KW-1185">Reference proteome</keyword>
<proteinExistence type="predicted"/>
<dbReference type="Pfam" id="PF04940">
    <property type="entry name" value="BLUF"/>
    <property type="match status" value="1"/>
</dbReference>
<dbReference type="SUPFAM" id="SSF54975">
    <property type="entry name" value="Acylphosphatase/BLUF domain-like"/>
    <property type="match status" value="1"/>
</dbReference>
<dbReference type="PROSITE" id="PS50925">
    <property type="entry name" value="BLUF"/>
    <property type="match status" value="1"/>
</dbReference>
<accession>A0ABU2ZUG7</accession>
<protein>
    <submittedName>
        <fullName evidence="2">BLUF domain-containing protein</fullName>
    </submittedName>
</protein>
<evidence type="ECO:0000313" key="2">
    <source>
        <dbReference type="EMBL" id="MDT0596046.1"/>
    </source>
</evidence>
<dbReference type="Gene3D" id="3.30.70.100">
    <property type="match status" value="1"/>
</dbReference>
<dbReference type="Gene3D" id="3.30.70.1060">
    <property type="entry name" value="Dimeric alpha+beta barrel"/>
    <property type="match status" value="1"/>
</dbReference>
<dbReference type="InterPro" id="IPR036046">
    <property type="entry name" value="Acylphosphatase-like_dom_sf"/>
</dbReference>
<dbReference type="EMBL" id="JAVRHX010000005">
    <property type="protein sequence ID" value="MDT0596046.1"/>
    <property type="molecule type" value="Genomic_DNA"/>
</dbReference>
<reference evidence="2 3" key="1">
    <citation type="submission" date="2023-09" db="EMBL/GenBank/DDBJ databases">
        <authorList>
            <person name="Rey-Velasco X."/>
        </authorList>
    </citation>
    <scope>NUCLEOTIDE SEQUENCE [LARGE SCALE GENOMIC DNA]</scope>
    <source>
        <strain evidence="2 3">P117</strain>
    </source>
</reference>
<evidence type="ECO:0000259" key="1">
    <source>
        <dbReference type="PROSITE" id="PS50925"/>
    </source>
</evidence>